<keyword evidence="5 16" id="KW-0812">Transmembrane</keyword>
<sequence>MFRKIYGFDAKDAMDSQSMIFFWTVVIPLFLTVHCLVPVGRERGFDLCVTSRQGIKDLSNQTLSRVPPHLPKITEYLDISYNNIAEIDDRSLVGLTKLCFLKATHCGLRFISPNAFVQTSGIKVLNVSQNSLSIIPDLSLPQLRILDLTSNLYDSYQLPSTFQKLTHLELLFLGSGKASLVKSTDFTALRNISVKQFGLSARTGWQSYESGSLTNLRSLQEMTLNVPFCEKFDIFKNFLMDLNRTQTTILRLVKLFPDNCTVADDPFETLKSMDLVKNLTLVDTWVNSSVMVKLLKNAWVSNIQQLGFFNITYNEDTPDGLNFFGQNYSVHLRSVIFDHVAHYQYKYPSFNISVEALSQMTYLKLSGTGMNISPCNLISALPSLETLDLSNNLLDESGFWWTFCSYTSVFPALKHLSLSQNRFLSLSIISEKTHQMRSLQSLDLSFNSISIGGRCSWPRHLRELNLSNNNLGNTVFRFLSPHFEWIDLSKTGITAIDQKVLLEFPSLTHLFLSSNSIQVLPVDLHAPLLHTLYIDQNIIATIYMGTFEGLPRLRTIKAGNNPFSCSCDSYWFVTALNKSLLPDWPLDYTCSVPPILAGMPLADYKPGKLSCELWLQAAIALSITFVITTALGFTFYACDGVWYTKMLWVWILVKRRGKKKTDKLRDVSFHYHAFISYSQYDSSWVESMLVSTLERAGLSLCIHERDFVPGEWIIDNIINCAEASYKTIFVLSNNFVQSDWCNYELFFAQHRAVRYGIIHSLIATDCVSVSEIMCPFVPLVSIQEDSLVFLLLEPIPPDSLPKKFLNLRGVLRQQTYLQWPGAGAGEEMKRQVFWSSLKAMLRVADRSMVLKDLAVDISETLSLMADQS</sequence>
<evidence type="ECO:0000256" key="16">
    <source>
        <dbReference type="SAM" id="Phobius"/>
    </source>
</evidence>
<dbReference type="InterPro" id="IPR035897">
    <property type="entry name" value="Toll_tir_struct_dom_sf"/>
</dbReference>
<dbReference type="Pfam" id="PF01582">
    <property type="entry name" value="TIR"/>
    <property type="match status" value="1"/>
</dbReference>
<dbReference type="Proteomes" id="UP000265140">
    <property type="component" value="Chromosome 14"/>
</dbReference>
<accession>A0AAY5LAJ8</accession>
<dbReference type="GO" id="GO:0045087">
    <property type="term" value="P:innate immune response"/>
    <property type="evidence" value="ECO:0007669"/>
    <property type="project" value="UniProtKB-UniRule"/>
</dbReference>
<keyword evidence="3 14" id="KW-0399">Innate immunity</keyword>
<organism evidence="18 19">
    <name type="scientific">Esox lucius</name>
    <name type="common">Northern pike</name>
    <dbReference type="NCBI Taxonomy" id="8010"/>
    <lineage>
        <taxon>Eukaryota</taxon>
        <taxon>Metazoa</taxon>
        <taxon>Chordata</taxon>
        <taxon>Craniata</taxon>
        <taxon>Vertebrata</taxon>
        <taxon>Euteleostomi</taxon>
        <taxon>Actinopterygii</taxon>
        <taxon>Neopterygii</taxon>
        <taxon>Teleostei</taxon>
        <taxon>Protacanthopterygii</taxon>
        <taxon>Esociformes</taxon>
        <taxon>Esocidae</taxon>
        <taxon>Esox</taxon>
    </lineage>
</organism>
<evidence type="ECO:0000256" key="2">
    <source>
        <dbReference type="ARBA" id="ARBA00009634"/>
    </source>
</evidence>
<dbReference type="InterPro" id="IPR000157">
    <property type="entry name" value="TIR_dom"/>
</dbReference>
<dbReference type="InterPro" id="IPR003591">
    <property type="entry name" value="Leu-rich_rpt_typical-subtyp"/>
</dbReference>
<dbReference type="InterPro" id="IPR032675">
    <property type="entry name" value="LRR_dom_sf"/>
</dbReference>
<evidence type="ECO:0000256" key="6">
    <source>
        <dbReference type="ARBA" id="ARBA00022729"/>
    </source>
</evidence>
<evidence type="ECO:0000256" key="11">
    <source>
        <dbReference type="ARBA" id="ARBA00023170"/>
    </source>
</evidence>
<keyword evidence="6" id="KW-0732">Signal</keyword>
<dbReference type="PROSITE" id="PS50104">
    <property type="entry name" value="TIR"/>
    <property type="match status" value="1"/>
</dbReference>
<dbReference type="GO" id="GO:0002224">
    <property type="term" value="P:toll-like receptor signaling pathway"/>
    <property type="evidence" value="ECO:0007669"/>
    <property type="project" value="InterPro"/>
</dbReference>
<evidence type="ECO:0000256" key="7">
    <source>
        <dbReference type="ARBA" id="ARBA00022737"/>
    </source>
</evidence>
<dbReference type="PANTHER" id="PTHR24365:SF539">
    <property type="entry name" value="TOLL-LIKE RECEPTOR 1"/>
    <property type="match status" value="1"/>
</dbReference>
<keyword evidence="10 16" id="KW-0472">Membrane</keyword>
<evidence type="ECO:0000256" key="3">
    <source>
        <dbReference type="ARBA" id="ARBA00022588"/>
    </source>
</evidence>
<evidence type="ECO:0000313" key="18">
    <source>
        <dbReference type="Ensembl" id="ENSELUP00000097580.1"/>
    </source>
</evidence>
<dbReference type="Gene3D" id="3.80.10.10">
    <property type="entry name" value="Ribonuclease Inhibitor"/>
    <property type="match status" value="1"/>
</dbReference>
<keyword evidence="11 14" id="KW-0675">Receptor</keyword>
<reference evidence="18" key="2">
    <citation type="submission" date="2025-08" db="UniProtKB">
        <authorList>
            <consortium name="Ensembl"/>
        </authorList>
    </citation>
    <scope>IDENTIFICATION</scope>
</reference>
<evidence type="ECO:0000256" key="4">
    <source>
        <dbReference type="ARBA" id="ARBA00022614"/>
    </source>
</evidence>
<reference evidence="18 19" key="1">
    <citation type="submission" date="2020-02" db="EMBL/GenBank/DDBJ databases">
        <title>Esox lucius (northern pike) genome, fEsoLuc1, primary haplotype.</title>
        <authorList>
            <person name="Myers G."/>
            <person name="Karagic N."/>
            <person name="Meyer A."/>
            <person name="Pippel M."/>
            <person name="Reichard M."/>
            <person name="Winkler S."/>
            <person name="Tracey A."/>
            <person name="Sims Y."/>
            <person name="Howe K."/>
            <person name="Rhie A."/>
            <person name="Formenti G."/>
            <person name="Durbin R."/>
            <person name="Fedrigo O."/>
            <person name="Jarvis E.D."/>
        </authorList>
    </citation>
    <scope>NUCLEOTIDE SEQUENCE [LARGE SCALE GENOMIC DNA]</scope>
</reference>
<feature type="domain" description="TIR" evidence="17">
    <location>
        <begin position="669"/>
        <end position="841"/>
    </location>
</feature>
<dbReference type="InterPro" id="IPR000483">
    <property type="entry name" value="Cys-rich_flank_reg_C"/>
</dbReference>
<evidence type="ECO:0000256" key="14">
    <source>
        <dbReference type="PIRNR" id="PIRNR037595"/>
    </source>
</evidence>
<name>A0AAY5LAJ8_ESOLU</name>
<proteinExistence type="inferred from homology"/>
<evidence type="ECO:0000256" key="1">
    <source>
        <dbReference type="ARBA" id="ARBA00004479"/>
    </source>
</evidence>
<protein>
    <recommendedName>
        <fullName evidence="17">TIR domain-containing protein</fullName>
    </recommendedName>
</protein>
<dbReference type="SMART" id="SM00369">
    <property type="entry name" value="LRR_TYP"/>
    <property type="match status" value="7"/>
</dbReference>
<dbReference type="SUPFAM" id="SSF52200">
    <property type="entry name" value="Toll/Interleukin receptor TIR domain"/>
    <property type="match status" value="1"/>
</dbReference>
<evidence type="ECO:0000256" key="5">
    <source>
        <dbReference type="ARBA" id="ARBA00022692"/>
    </source>
</evidence>
<dbReference type="AlphaFoldDB" id="A0AAY5LAJ8"/>
<dbReference type="RefSeq" id="XP_034152664.1">
    <property type="nucleotide sequence ID" value="XM_034296773.1"/>
</dbReference>
<feature type="transmembrane region" description="Helical" evidence="16">
    <location>
        <begin position="613"/>
        <end position="638"/>
    </location>
</feature>
<comment type="subcellular location">
    <subcellularLocation>
        <location evidence="1">Membrane</location>
        <topology evidence="1">Single-pass type I membrane protein</topology>
    </subcellularLocation>
</comment>
<evidence type="ECO:0000256" key="13">
    <source>
        <dbReference type="ARBA" id="ARBA00023198"/>
    </source>
</evidence>
<evidence type="ECO:0000256" key="9">
    <source>
        <dbReference type="ARBA" id="ARBA00022989"/>
    </source>
</evidence>
<keyword evidence="7" id="KW-0677">Repeat</keyword>
<dbReference type="InterPro" id="IPR017241">
    <property type="entry name" value="Toll-like_receptor"/>
</dbReference>
<keyword evidence="19" id="KW-1185">Reference proteome</keyword>
<evidence type="ECO:0000313" key="19">
    <source>
        <dbReference type="Proteomes" id="UP000265140"/>
    </source>
</evidence>
<dbReference type="Pfam" id="PF00560">
    <property type="entry name" value="LRR_1"/>
    <property type="match status" value="1"/>
</dbReference>
<keyword evidence="13 14" id="KW-0395">Inflammatory response</keyword>
<evidence type="ECO:0000256" key="10">
    <source>
        <dbReference type="ARBA" id="ARBA00023136"/>
    </source>
</evidence>
<reference evidence="18" key="3">
    <citation type="submission" date="2025-09" db="UniProtKB">
        <authorList>
            <consortium name="Ensembl"/>
        </authorList>
    </citation>
    <scope>IDENTIFICATION</scope>
</reference>
<evidence type="ECO:0000256" key="8">
    <source>
        <dbReference type="ARBA" id="ARBA00022859"/>
    </source>
</evidence>
<keyword evidence="8 14" id="KW-0391">Immunity</keyword>
<dbReference type="SMART" id="SM00082">
    <property type="entry name" value="LRRCT"/>
    <property type="match status" value="1"/>
</dbReference>
<comment type="similarity">
    <text evidence="2 14">Belongs to the Toll-like receptor family.</text>
</comment>
<dbReference type="SMART" id="SM00255">
    <property type="entry name" value="TIR"/>
    <property type="match status" value="1"/>
</dbReference>
<dbReference type="PROSITE" id="PS51450">
    <property type="entry name" value="LRR"/>
    <property type="match status" value="1"/>
</dbReference>
<dbReference type="SUPFAM" id="SSF52058">
    <property type="entry name" value="L domain-like"/>
    <property type="match status" value="2"/>
</dbReference>
<dbReference type="PIRSF" id="PIRSF037595">
    <property type="entry name" value="Toll-like_receptor"/>
    <property type="match status" value="1"/>
</dbReference>
<evidence type="ECO:0000256" key="12">
    <source>
        <dbReference type="ARBA" id="ARBA00023180"/>
    </source>
</evidence>
<evidence type="ECO:0000259" key="17">
    <source>
        <dbReference type="PROSITE" id="PS50104"/>
    </source>
</evidence>
<dbReference type="Ensembl" id="ENSELUT00000101131.1">
    <property type="protein sequence ID" value="ENSELUP00000097580.1"/>
    <property type="gene ID" value="ENSELUG00000038524.1"/>
</dbReference>
<dbReference type="GeneTree" id="ENSGT00940000162201"/>
<feature type="disulfide bond" evidence="15">
    <location>
        <begin position="375"/>
        <end position="404"/>
    </location>
</feature>
<dbReference type="GO" id="GO:0006954">
    <property type="term" value="P:inflammatory response"/>
    <property type="evidence" value="ECO:0007669"/>
    <property type="project" value="UniProtKB-UniRule"/>
</dbReference>
<dbReference type="GO" id="GO:0005886">
    <property type="term" value="C:plasma membrane"/>
    <property type="evidence" value="ECO:0007669"/>
    <property type="project" value="TreeGrafter"/>
</dbReference>
<dbReference type="RefSeq" id="XP_034152665.1">
    <property type="nucleotide sequence ID" value="XM_034296774.1"/>
</dbReference>
<dbReference type="GeneID" id="105005611"/>
<feature type="transmembrane region" description="Helical" evidence="16">
    <location>
        <begin position="20"/>
        <end position="40"/>
    </location>
</feature>
<evidence type="ECO:0000256" key="15">
    <source>
        <dbReference type="PIRSR" id="PIRSR037595-2"/>
    </source>
</evidence>
<dbReference type="Gene3D" id="3.40.50.10140">
    <property type="entry name" value="Toll/interleukin-1 receptor homology (TIR) domain"/>
    <property type="match status" value="1"/>
</dbReference>
<keyword evidence="9 16" id="KW-1133">Transmembrane helix</keyword>
<dbReference type="PANTHER" id="PTHR24365">
    <property type="entry name" value="TOLL-LIKE RECEPTOR"/>
    <property type="match status" value="1"/>
</dbReference>
<keyword evidence="12" id="KW-0325">Glycoprotein</keyword>
<keyword evidence="15" id="KW-1015">Disulfide bond</keyword>
<dbReference type="InterPro" id="IPR001611">
    <property type="entry name" value="Leu-rich_rpt"/>
</dbReference>
<keyword evidence="4" id="KW-0433">Leucine-rich repeat</keyword>
<dbReference type="GO" id="GO:0004888">
    <property type="term" value="F:transmembrane signaling receptor activity"/>
    <property type="evidence" value="ECO:0007669"/>
    <property type="project" value="InterPro"/>
</dbReference>